<evidence type="ECO:0000256" key="1">
    <source>
        <dbReference type="SAM" id="Coils"/>
    </source>
</evidence>
<comment type="caution">
    <text evidence="3">The sequence shown here is derived from an EMBL/GenBank/DDBJ whole genome shotgun (WGS) entry which is preliminary data.</text>
</comment>
<keyword evidence="2" id="KW-0472">Membrane</keyword>
<evidence type="ECO:0000313" key="3">
    <source>
        <dbReference type="EMBL" id="MFC0410374.1"/>
    </source>
</evidence>
<dbReference type="Proteomes" id="UP001589865">
    <property type="component" value="Unassembled WGS sequence"/>
</dbReference>
<evidence type="ECO:0000313" key="4">
    <source>
        <dbReference type="Proteomes" id="UP001589865"/>
    </source>
</evidence>
<proteinExistence type="predicted"/>
<gene>
    <name evidence="3" type="ORF">ACFFGY_19130</name>
</gene>
<reference evidence="3 4" key="1">
    <citation type="submission" date="2024-09" db="EMBL/GenBank/DDBJ databases">
        <authorList>
            <person name="Sun Q."/>
            <person name="Mori K."/>
        </authorList>
    </citation>
    <scope>NUCLEOTIDE SEQUENCE [LARGE SCALE GENOMIC DNA]</scope>
    <source>
        <strain evidence="3 4">TBRC 5777</strain>
    </source>
</reference>
<sequence length="89" mass="9701">MSEQDNTPGTSGDARAQIAELRAKVEQLLAERSQAVSRKADRLEAYAGDVAEAAQYRVDALSDRIRERPLGTLFLVGLTGFILARVLGR</sequence>
<protein>
    <recommendedName>
        <fullName evidence="5">DUF883 domain-containing protein</fullName>
    </recommendedName>
</protein>
<keyword evidence="2" id="KW-0812">Transmembrane</keyword>
<name>A0ABV6JXB4_9PROT</name>
<feature type="transmembrane region" description="Helical" evidence="2">
    <location>
        <begin position="70"/>
        <end position="88"/>
    </location>
</feature>
<accession>A0ABV6JXB4</accession>
<organism evidence="3 4">
    <name type="scientific">Roseomonas elaeocarpi</name>
    <dbReference type="NCBI Taxonomy" id="907779"/>
    <lineage>
        <taxon>Bacteria</taxon>
        <taxon>Pseudomonadati</taxon>
        <taxon>Pseudomonadota</taxon>
        <taxon>Alphaproteobacteria</taxon>
        <taxon>Acetobacterales</taxon>
        <taxon>Roseomonadaceae</taxon>
        <taxon>Roseomonas</taxon>
    </lineage>
</organism>
<evidence type="ECO:0008006" key="5">
    <source>
        <dbReference type="Google" id="ProtNLM"/>
    </source>
</evidence>
<feature type="coiled-coil region" evidence="1">
    <location>
        <begin position="11"/>
        <end position="38"/>
    </location>
</feature>
<dbReference type="EMBL" id="JBHLUN010000015">
    <property type="protein sequence ID" value="MFC0410374.1"/>
    <property type="molecule type" value="Genomic_DNA"/>
</dbReference>
<keyword evidence="4" id="KW-1185">Reference proteome</keyword>
<evidence type="ECO:0000256" key="2">
    <source>
        <dbReference type="SAM" id="Phobius"/>
    </source>
</evidence>
<dbReference type="RefSeq" id="WP_377046126.1">
    <property type="nucleotide sequence ID" value="NZ_JBHLUN010000015.1"/>
</dbReference>
<keyword evidence="2" id="KW-1133">Transmembrane helix</keyword>
<keyword evidence="1" id="KW-0175">Coiled coil</keyword>